<dbReference type="RefSeq" id="WP_057916364.1">
    <property type="nucleotide sequence ID" value="NZ_CP011129.1"/>
</dbReference>
<dbReference type="AlphaFoldDB" id="A0A0S2F506"/>
<keyword evidence="2" id="KW-1185">Reference proteome</keyword>
<dbReference type="PATRIC" id="fig|84531.7.peg.3658"/>
<gene>
    <name evidence="1" type="ORF">LA76x_0421</name>
</gene>
<organism evidence="1 2">
    <name type="scientific">Lysobacter antibioticus</name>
    <dbReference type="NCBI Taxonomy" id="84531"/>
    <lineage>
        <taxon>Bacteria</taxon>
        <taxon>Pseudomonadati</taxon>
        <taxon>Pseudomonadota</taxon>
        <taxon>Gammaproteobacteria</taxon>
        <taxon>Lysobacterales</taxon>
        <taxon>Lysobacteraceae</taxon>
        <taxon>Lysobacter</taxon>
    </lineage>
</organism>
<sequence>MPNLSYCRFRNTLVDLNECQSALESLIHDEPLIPLSREELAAAKELARTCLGIVYLLCEAGGEEIADEPDMAKLVEKFNREAAAP</sequence>
<dbReference type="KEGG" id="laq:GLA29479_3736"/>
<evidence type="ECO:0000313" key="2">
    <source>
        <dbReference type="Proteomes" id="UP000060787"/>
    </source>
</evidence>
<evidence type="ECO:0000313" key="1">
    <source>
        <dbReference type="EMBL" id="ALN78582.1"/>
    </source>
</evidence>
<dbReference type="EMBL" id="CP011129">
    <property type="protein sequence ID" value="ALN78582.1"/>
    <property type="molecule type" value="Genomic_DNA"/>
</dbReference>
<dbReference type="KEGG" id="lab:LA76x_0421"/>
<name>A0A0S2F506_LYSAN</name>
<proteinExistence type="predicted"/>
<dbReference type="OrthoDB" id="6028047at2"/>
<protein>
    <submittedName>
        <fullName evidence="1">Uncharacterized protein</fullName>
    </submittedName>
</protein>
<accession>A0A0S2F506</accession>
<dbReference type="STRING" id="84531.LA76x_0421"/>
<reference evidence="1 2" key="1">
    <citation type="journal article" date="2015" name="BMC Genomics">
        <title>Comparative genomics and metabolic profiling of the genus Lysobacter.</title>
        <authorList>
            <person name="de Bruijn I."/>
            <person name="Cheng X."/>
            <person name="de Jager V."/>
            <person name="Exposito R.G."/>
            <person name="Watrous J."/>
            <person name="Patel N."/>
            <person name="Postma J."/>
            <person name="Dorrestein P.C."/>
            <person name="Kobayashi D."/>
            <person name="Raaijmakers J.M."/>
        </authorList>
    </citation>
    <scope>NUCLEOTIDE SEQUENCE [LARGE SCALE GENOMIC DNA]</scope>
    <source>
        <strain evidence="1 2">76</strain>
    </source>
</reference>
<dbReference type="Proteomes" id="UP000060787">
    <property type="component" value="Chromosome"/>
</dbReference>